<dbReference type="PROSITE" id="PS01360">
    <property type="entry name" value="ZF_MYND_1"/>
    <property type="match status" value="1"/>
</dbReference>
<evidence type="ECO:0000256" key="3">
    <source>
        <dbReference type="ARBA" id="ARBA00022833"/>
    </source>
</evidence>
<evidence type="ECO:0000313" key="7">
    <source>
        <dbReference type="Proteomes" id="UP001218218"/>
    </source>
</evidence>
<keyword evidence="7" id="KW-1185">Reference proteome</keyword>
<keyword evidence="1" id="KW-0479">Metal-binding</keyword>
<reference evidence="6" key="1">
    <citation type="submission" date="2023-03" db="EMBL/GenBank/DDBJ databases">
        <title>Massive genome expansion in bonnet fungi (Mycena s.s.) driven by repeated elements and novel gene families across ecological guilds.</title>
        <authorList>
            <consortium name="Lawrence Berkeley National Laboratory"/>
            <person name="Harder C.B."/>
            <person name="Miyauchi S."/>
            <person name="Viragh M."/>
            <person name="Kuo A."/>
            <person name="Thoen E."/>
            <person name="Andreopoulos B."/>
            <person name="Lu D."/>
            <person name="Skrede I."/>
            <person name="Drula E."/>
            <person name="Henrissat B."/>
            <person name="Morin E."/>
            <person name="Kohler A."/>
            <person name="Barry K."/>
            <person name="LaButti K."/>
            <person name="Morin E."/>
            <person name="Salamov A."/>
            <person name="Lipzen A."/>
            <person name="Mereny Z."/>
            <person name="Hegedus B."/>
            <person name="Baldrian P."/>
            <person name="Stursova M."/>
            <person name="Weitz H."/>
            <person name="Taylor A."/>
            <person name="Grigoriev I.V."/>
            <person name="Nagy L.G."/>
            <person name="Martin F."/>
            <person name="Kauserud H."/>
        </authorList>
    </citation>
    <scope>NUCLEOTIDE SEQUENCE</scope>
    <source>
        <strain evidence="6">CBHHK002</strain>
    </source>
</reference>
<evidence type="ECO:0000259" key="5">
    <source>
        <dbReference type="PROSITE" id="PS50865"/>
    </source>
</evidence>
<evidence type="ECO:0000256" key="4">
    <source>
        <dbReference type="PROSITE-ProRule" id="PRU00134"/>
    </source>
</evidence>
<evidence type="ECO:0000256" key="2">
    <source>
        <dbReference type="ARBA" id="ARBA00022771"/>
    </source>
</evidence>
<dbReference type="Proteomes" id="UP001218218">
    <property type="component" value="Unassembled WGS sequence"/>
</dbReference>
<dbReference type="Pfam" id="PF01753">
    <property type="entry name" value="zf-MYND"/>
    <property type="match status" value="1"/>
</dbReference>
<proteinExistence type="predicted"/>
<dbReference type="InterPro" id="IPR002893">
    <property type="entry name" value="Znf_MYND"/>
</dbReference>
<organism evidence="6 7">
    <name type="scientific">Mycena albidolilacea</name>
    <dbReference type="NCBI Taxonomy" id="1033008"/>
    <lineage>
        <taxon>Eukaryota</taxon>
        <taxon>Fungi</taxon>
        <taxon>Dikarya</taxon>
        <taxon>Basidiomycota</taxon>
        <taxon>Agaricomycotina</taxon>
        <taxon>Agaricomycetes</taxon>
        <taxon>Agaricomycetidae</taxon>
        <taxon>Agaricales</taxon>
        <taxon>Marasmiineae</taxon>
        <taxon>Mycenaceae</taxon>
        <taxon>Mycena</taxon>
    </lineage>
</organism>
<feature type="domain" description="MYND-type" evidence="5">
    <location>
        <begin position="106"/>
        <end position="148"/>
    </location>
</feature>
<comment type="caution">
    <text evidence="6">The sequence shown here is derived from an EMBL/GenBank/DDBJ whole genome shotgun (WGS) entry which is preliminary data.</text>
</comment>
<dbReference type="PROSITE" id="PS50865">
    <property type="entry name" value="ZF_MYND_2"/>
    <property type="match status" value="1"/>
</dbReference>
<sequence>MEKKSLWLQDFLRKIGPDMKHNRNWRCEFCKTHARETVWMNASWMHLSPPRANSYVHNICDAGAGPCAEQVYQSSAEMARLSGVPPSPRPPPKLYSEEKFPLSSSCAVCNNDTEKSRKNLKQCAKCELTRYCSVDCQRTDWSRHKVCCKAVKEVKWHWT</sequence>
<gene>
    <name evidence="6" type="ORF">DFH08DRAFT_917638</name>
</gene>
<keyword evidence="3" id="KW-0862">Zinc</keyword>
<evidence type="ECO:0000313" key="6">
    <source>
        <dbReference type="EMBL" id="KAJ7318197.1"/>
    </source>
</evidence>
<dbReference type="EMBL" id="JARIHO010000059">
    <property type="protein sequence ID" value="KAJ7318197.1"/>
    <property type="molecule type" value="Genomic_DNA"/>
</dbReference>
<keyword evidence="2 4" id="KW-0863">Zinc-finger</keyword>
<accession>A0AAD7EEX6</accession>
<dbReference type="AlphaFoldDB" id="A0AAD7EEX6"/>
<dbReference type="Gene3D" id="6.10.140.2220">
    <property type="match status" value="1"/>
</dbReference>
<name>A0AAD7EEX6_9AGAR</name>
<dbReference type="SUPFAM" id="SSF144232">
    <property type="entry name" value="HIT/MYND zinc finger-like"/>
    <property type="match status" value="1"/>
</dbReference>
<protein>
    <recommendedName>
        <fullName evidence="5">MYND-type domain-containing protein</fullName>
    </recommendedName>
</protein>
<dbReference type="GO" id="GO:0008270">
    <property type="term" value="F:zinc ion binding"/>
    <property type="evidence" value="ECO:0007669"/>
    <property type="project" value="UniProtKB-KW"/>
</dbReference>
<evidence type="ECO:0000256" key="1">
    <source>
        <dbReference type="ARBA" id="ARBA00022723"/>
    </source>
</evidence>